<dbReference type="Proteomes" id="UP000466442">
    <property type="component" value="Unassembled WGS sequence"/>
</dbReference>
<keyword evidence="2" id="KW-1185">Reference proteome</keyword>
<dbReference type="OrthoDB" id="8021850at2759"/>
<dbReference type="AlphaFoldDB" id="A0A6A4JWS0"/>
<organism evidence="1 2">
    <name type="scientific">Apolygus lucorum</name>
    <name type="common">Small green plant bug</name>
    <name type="synonym">Lygocoris lucorum</name>
    <dbReference type="NCBI Taxonomy" id="248454"/>
    <lineage>
        <taxon>Eukaryota</taxon>
        <taxon>Metazoa</taxon>
        <taxon>Ecdysozoa</taxon>
        <taxon>Arthropoda</taxon>
        <taxon>Hexapoda</taxon>
        <taxon>Insecta</taxon>
        <taxon>Pterygota</taxon>
        <taxon>Neoptera</taxon>
        <taxon>Paraneoptera</taxon>
        <taxon>Hemiptera</taxon>
        <taxon>Heteroptera</taxon>
        <taxon>Panheteroptera</taxon>
        <taxon>Cimicomorpha</taxon>
        <taxon>Miridae</taxon>
        <taxon>Mirini</taxon>
        <taxon>Apolygus</taxon>
    </lineage>
</organism>
<gene>
    <name evidence="1" type="ORF">GE061_012311</name>
</gene>
<dbReference type="PANTHER" id="PTHR15644:SF2">
    <property type="entry name" value="OSTEOPETROSIS-ASSOCIATED TRANSMEMBRANE PROTEIN 1"/>
    <property type="match status" value="1"/>
</dbReference>
<comment type="caution">
    <text evidence="1">The sequence shown here is derived from an EMBL/GenBank/DDBJ whole genome shotgun (WGS) entry which is preliminary data.</text>
</comment>
<name>A0A6A4JWS0_APOLU</name>
<evidence type="ECO:0000313" key="1">
    <source>
        <dbReference type="EMBL" id="KAF6211796.1"/>
    </source>
</evidence>
<accession>A0A6A4JWS0</accession>
<proteinExistence type="predicted"/>
<dbReference type="GO" id="GO:0005829">
    <property type="term" value="C:cytosol"/>
    <property type="evidence" value="ECO:0007669"/>
    <property type="project" value="TreeGrafter"/>
</dbReference>
<dbReference type="Pfam" id="PF09777">
    <property type="entry name" value="OSTMP1"/>
    <property type="match status" value="1"/>
</dbReference>
<sequence length="245" mass="28381">MHWTPYFPILFCCFPFLNAEIDNVIDQQKHGCLEMLREFARKSAAFNFCTISHARPLLICQKCIEHYLSVKSVYNNIIKLQMTPGDRCKDELVNLDRLQVFTRGYEYVMDFWSRANCDGCFVRDNSTHDPTTQLTDLVVNILNSTNAYERCVDKYRNFTVKPDLAVCKNCSDSYQSANFIYDMKKGSVNLCVDIIDLMNRTRNKCYWSLCVCCNILLFGLHLHNEGEAFLGLDGMQVEIDGLHRT</sequence>
<evidence type="ECO:0000313" key="2">
    <source>
        <dbReference type="Proteomes" id="UP000466442"/>
    </source>
</evidence>
<dbReference type="PANTHER" id="PTHR15644">
    <property type="entry name" value="OSTEOPETROSIS ASSOCIATED TRANSMEMBRANE PROTEIN 1"/>
    <property type="match status" value="1"/>
</dbReference>
<evidence type="ECO:0008006" key="3">
    <source>
        <dbReference type="Google" id="ProtNLM"/>
    </source>
</evidence>
<protein>
    <recommendedName>
        <fullName evidence="3">Osteopetrosis-associated transmembrane protein 1</fullName>
    </recommendedName>
</protein>
<dbReference type="InterPro" id="IPR019172">
    <property type="entry name" value="Osteopetrosis-assoc_TM_1"/>
</dbReference>
<reference evidence="1" key="1">
    <citation type="journal article" date="2021" name="Mol. Ecol. Resour.">
        <title>Apolygus lucorum genome provides insights into omnivorousness and mesophyll feeding.</title>
        <authorList>
            <person name="Liu Y."/>
            <person name="Liu H."/>
            <person name="Wang H."/>
            <person name="Huang T."/>
            <person name="Liu B."/>
            <person name="Yang B."/>
            <person name="Yin L."/>
            <person name="Li B."/>
            <person name="Zhang Y."/>
            <person name="Zhang S."/>
            <person name="Jiang F."/>
            <person name="Zhang X."/>
            <person name="Ren Y."/>
            <person name="Wang B."/>
            <person name="Wang S."/>
            <person name="Lu Y."/>
            <person name="Wu K."/>
            <person name="Fan W."/>
            <person name="Wang G."/>
        </authorList>
    </citation>
    <scope>NUCLEOTIDE SEQUENCE</scope>
    <source>
        <strain evidence="1">12Hb</strain>
    </source>
</reference>
<dbReference type="EMBL" id="WIXP02000004">
    <property type="protein sequence ID" value="KAF6211796.1"/>
    <property type="molecule type" value="Genomic_DNA"/>
</dbReference>